<dbReference type="AlphaFoldDB" id="A0A645FJK9"/>
<comment type="caution">
    <text evidence="2">The sequence shown here is derived from an EMBL/GenBank/DDBJ whole genome shotgun (WGS) entry which is preliminary data.</text>
</comment>
<sequence>MGGHQALPYGAPCSLTEIAALGVFFVGPPRQKGNLHICNGRTSENAGMAPPGEMAQDQPLPAEGQRFLRTGGGKPQSRAPLQGLQQ</sequence>
<gene>
    <name evidence="2" type="ORF">SDC9_161162</name>
</gene>
<dbReference type="EMBL" id="VSSQ01060392">
    <property type="protein sequence ID" value="MPN13836.1"/>
    <property type="molecule type" value="Genomic_DNA"/>
</dbReference>
<evidence type="ECO:0000256" key="1">
    <source>
        <dbReference type="SAM" id="MobiDB-lite"/>
    </source>
</evidence>
<name>A0A645FJK9_9ZZZZ</name>
<evidence type="ECO:0000313" key="2">
    <source>
        <dbReference type="EMBL" id="MPN13836.1"/>
    </source>
</evidence>
<protein>
    <submittedName>
        <fullName evidence="2">Uncharacterized protein</fullName>
    </submittedName>
</protein>
<proteinExistence type="predicted"/>
<feature type="region of interest" description="Disordered" evidence="1">
    <location>
        <begin position="39"/>
        <end position="86"/>
    </location>
</feature>
<reference evidence="2" key="1">
    <citation type="submission" date="2019-08" db="EMBL/GenBank/DDBJ databases">
        <authorList>
            <person name="Kucharzyk K."/>
            <person name="Murdoch R.W."/>
            <person name="Higgins S."/>
            <person name="Loffler F."/>
        </authorList>
    </citation>
    <scope>NUCLEOTIDE SEQUENCE</scope>
</reference>
<organism evidence="2">
    <name type="scientific">bioreactor metagenome</name>
    <dbReference type="NCBI Taxonomy" id="1076179"/>
    <lineage>
        <taxon>unclassified sequences</taxon>
        <taxon>metagenomes</taxon>
        <taxon>ecological metagenomes</taxon>
    </lineage>
</organism>
<accession>A0A645FJK9</accession>